<dbReference type="EC" id="4.2.1.96" evidence="3"/>
<dbReference type="AlphaFoldDB" id="A0A1T3P3E7"/>
<dbReference type="Gene3D" id="3.30.1360.20">
    <property type="entry name" value="Transcriptional coactivator/pterin dehydratase"/>
    <property type="match status" value="1"/>
</dbReference>
<evidence type="ECO:0000313" key="7">
    <source>
        <dbReference type="Proteomes" id="UP000190037"/>
    </source>
</evidence>
<evidence type="ECO:0000256" key="4">
    <source>
        <dbReference type="ARBA" id="ARBA00021735"/>
    </source>
</evidence>
<dbReference type="GO" id="GO:0006729">
    <property type="term" value="P:tetrahydrobiopterin biosynthetic process"/>
    <property type="evidence" value="ECO:0007669"/>
    <property type="project" value="InterPro"/>
</dbReference>
<keyword evidence="5" id="KW-0456">Lyase</keyword>
<dbReference type="Pfam" id="PF01329">
    <property type="entry name" value="Pterin_4a"/>
    <property type="match status" value="1"/>
</dbReference>
<sequence length="103" mass="10805">MAPQPLTDAELTKALADLPGWQVTDGELTATYTCARADVPAFYATVAAAEDQANHHARITILYGTLTFALTTHDAGNRITATDTEFAGRIAAFATAHGATPKS</sequence>
<comment type="caution">
    <text evidence="6">The sequence shown here is derived from an EMBL/GenBank/DDBJ whole genome shotgun (WGS) entry which is preliminary data.</text>
</comment>
<dbReference type="Proteomes" id="UP000190037">
    <property type="component" value="Unassembled WGS sequence"/>
</dbReference>
<dbReference type="RefSeq" id="WP_078977885.1">
    <property type="nucleotide sequence ID" value="NZ_MWQN01000001.1"/>
</dbReference>
<evidence type="ECO:0000256" key="5">
    <source>
        <dbReference type="ARBA" id="ARBA00023239"/>
    </source>
</evidence>
<keyword evidence="7" id="KW-1185">Reference proteome</keyword>
<dbReference type="OrthoDB" id="15077at2"/>
<dbReference type="SUPFAM" id="SSF55248">
    <property type="entry name" value="PCD-like"/>
    <property type="match status" value="1"/>
</dbReference>
<evidence type="ECO:0000256" key="3">
    <source>
        <dbReference type="ARBA" id="ARBA00013252"/>
    </source>
</evidence>
<organism evidence="6 7">
    <name type="scientific">Embleya scabrispora</name>
    <dbReference type="NCBI Taxonomy" id="159449"/>
    <lineage>
        <taxon>Bacteria</taxon>
        <taxon>Bacillati</taxon>
        <taxon>Actinomycetota</taxon>
        <taxon>Actinomycetes</taxon>
        <taxon>Kitasatosporales</taxon>
        <taxon>Streptomycetaceae</taxon>
        <taxon>Embleya</taxon>
    </lineage>
</organism>
<dbReference type="STRING" id="159449.B4N89_24035"/>
<name>A0A1T3P3E7_9ACTN</name>
<reference evidence="6 7" key="1">
    <citation type="submission" date="2017-03" db="EMBL/GenBank/DDBJ databases">
        <title>Draft genome sequence of Streptomyces scabrisporus NF3, endophyte isolated from Amphipterygium adstringens.</title>
        <authorList>
            <person name="Vazquez M."/>
            <person name="Ceapa C.D."/>
            <person name="Rodriguez Luna D."/>
            <person name="Sanchez Esquivel S."/>
        </authorList>
    </citation>
    <scope>NUCLEOTIDE SEQUENCE [LARGE SCALE GENOMIC DNA]</scope>
    <source>
        <strain evidence="6 7">NF3</strain>
    </source>
</reference>
<dbReference type="GO" id="GO:0008124">
    <property type="term" value="F:4-alpha-hydroxytetrahydrobiopterin dehydratase activity"/>
    <property type="evidence" value="ECO:0007669"/>
    <property type="project" value="UniProtKB-EC"/>
</dbReference>
<accession>A0A1T3P3E7</accession>
<comment type="similarity">
    <text evidence="2">Belongs to the pterin-4-alpha-carbinolamine dehydratase family.</text>
</comment>
<dbReference type="InterPro" id="IPR001533">
    <property type="entry name" value="Pterin_deHydtase"/>
</dbReference>
<gene>
    <name evidence="6" type="ORF">B4N89_24035</name>
</gene>
<evidence type="ECO:0000256" key="2">
    <source>
        <dbReference type="ARBA" id="ARBA00006472"/>
    </source>
</evidence>
<dbReference type="InterPro" id="IPR036428">
    <property type="entry name" value="PCD_sf"/>
</dbReference>
<comment type="catalytic activity">
    <reaction evidence="1">
        <text>(4aS,6R)-4a-hydroxy-L-erythro-5,6,7,8-tetrahydrobiopterin = (6R)-L-erythro-6,7-dihydrobiopterin + H2O</text>
        <dbReference type="Rhea" id="RHEA:11920"/>
        <dbReference type="ChEBI" id="CHEBI:15377"/>
        <dbReference type="ChEBI" id="CHEBI:15642"/>
        <dbReference type="ChEBI" id="CHEBI:43120"/>
        <dbReference type="EC" id="4.2.1.96"/>
    </reaction>
</comment>
<dbReference type="EMBL" id="MWQN01000001">
    <property type="protein sequence ID" value="OPC83603.1"/>
    <property type="molecule type" value="Genomic_DNA"/>
</dbReference>
<proteinExistence type="inferred from homology"/>
<protein>
    <recommendedName>
        <fullName evidence="4">Putative pterin-4-alpha-carbinolamine dehydratase</fullName>
        <ecNumber evidence="3">4.2.1.96</ecNumber>
    </recommendedName>
</protein>
<evidence type="ECO:0000313" key="6">
    <source>
        <dbReference type="EMBL" id="OPC83603.1"/>
    </source>
</evidence>
<evidence type="ECO:0000256" key="1">
    <source>
        <dbReference type="ARBA" id="ARBA00001554"/>
    </source>
</evidence>